<name>A0AAD9HPT1_9PEZI</name>
<organism evidence="2 3">
    <name type="scientific">Colletotrichum zoysiae</name>
    <dbReference type="NCBI Taxonomy" id="1216348"/>
    <lineage>
        <taxon>Eukaryota</taxon>
        <taxon>Fungi</taxon>
        <taxon>Dikarya</taxon>
        <taxon>Ascomycota</taxon>
        <taxon>Pezizomycotina</taxon>
        <taxon>Sordariomycetes</taxon>
        <taxon>Hypocreomycetidae</taxon>
        <taxon>Glomerellales</taxon>
        <taxon>Glomerellaceae</taxon>
        <taxon>Colletotrichum</taxon>
        <taxon>Colletotrichum graminicola species complex</taxon>
    </lineage>
</organism>
<comment type="caution">
    <text evidence="2">The sequence shown here is derived from an EMBL/GenBank/DDBJ whole genome shotgun (WGS) entry which is preliminary data.</text>
</comment>
<dbReference type="Proteomes" id="UP001232148">
    <property type="component" value="Unassembled WGS sequence"/>
</dbReference>
<keyword evidence="3" id="KW-1185">Reference proteome</keyword>
<gene>
    <name evidence="2" type="ORF">LX32DRAFT_157200</name>
</gene>
<feature type="region of interest" description="Disordered" evidence="1">
    <location>
        <begin position="139"/>
        <end position="174"/>
    </location>
</feature>
<dbReference type="EMBL" id="MU842827">
    <property type="protein sequence ID" value="KAK2032828.1"/>
    <property type="molecule type" value="Genomic_DNA"/>
</dbReference>
<protein>
    <submittedName>
        <fullName evidence="2">Uncharacterized protein</fullName>
    </submittedName>
</protein>
<dbReference type="AlphaFoldDB" id="A0AAD9HPT1"/>
<evidence type="ECO:0000313" key="2">
    <source>
        <dbReference type="EMBL" id="KAK2032828.1"/>
    </source>
</evidence>
<feature type="compositionally biased region" description="Low complexity" evidence="1">
    <location>
        <begin position="142"/>
        <end position="158"/>
    </location>
</feature>
<proteinExistence type="predicted"/>
<sequence length="196" mass="21836">MECGRAHNEVLLPMYLFFFPGSSLLLAPHPHTHAPPHTTLTQSRFHAILSPPPNFFLVPSPSKSFPPPQTPKLVQVDNFSPETLSTTTVSSVFSHSEDNSHLLCNTRRSQEHLYLVSSTDRCEGRQNLPPPPLCALHPPSPSDISLLPSRNPRTLPLRNNRKKKFPPNHLFGPNRLSDRSDSLYLGIFSSSPASSY</sequence>
<reference evidence="2" key="1">
    <citation type="submission" date="2021-06" db="EMBL/GenBank/DDBJ databases">
        <title>Comparative genomics, transcriptomics and evolutionary studies reveal genomic signatures of adaptation to plant cell wall in hemibiotrophic fungi.</title>
        <authorList>
            <consortium name="DOE Joint Genome Institute"/>
            <person name="Baroncelli R."/>
            <person name="Diaz J.F."/>
            <person name="Benocci T."/>
            <person name="Peng M."/>
            <person name="Battaglia E."/>
            <person name="Haridas S."/>
            <person name="Andreopoulos W."/>
            <person name="Labutti K."/>
            <person name="Pangilinan J."/>
            <person name="Floch G.L."/>
            <person name="Makela M.R."/>
            <person name="Henrissat B."/>
            <person name="Grigoriev I.V."/>
            <person name="Crouch J.A."/>
            <person name="De Vries R.P."/>
            <person name="Sukno S.A."/>
            <person name="Thon M.R."/>
        </authorList>
    </citation>
    <scope>NUCLEOTIDE SEQUENCE</scope>
    <source>
        <strain evidence="2">MAFF235873</strain>
    </source>
</reference>
<evidence type="ECO:0000313" key="3">
    <source>
        <dbReference type="Proteomes" id="UP001232148"/>
    </source>
</evidence>
<accession>A0AAD9HPT1</accession>
<evidence type="ECO:0000256" key="1">
    <source>
        <dbReference type="SAM" id="MobiDB-lite"/>
    </source>
</evidence>